<dbReference type="EMBL" id="JBHSFQ010000002">
    <property type="protein sequence ID" value="MFC4560812.1"/>
    <property type="molecule type" value="Genomic_DNA"/>
</dbReference>
<proteinExistence type="predicted"/>
<reference evidence="2" key="1">
    <citation type="journal article" date="2019" name="Int. J. Syst. Evol. Microbiol.">
        <title>The Global Catalogue of Microorganisms (GCM) 10K type strain sequencing project: providing services to taxonomists for standard genome sequencing and annotation.</title>
        <authorList>
            <consortium name="The Broad Institute Genomics Platform"/>
            <consortium name="The Broad Institute Genome Sequencing Center for Infectious Disease"/>
            <person name="Wu L."/>
            <person name="Ma J."/>
        </authorList>
    </citation>
    <scope>NUCLEOTIDE SEQUENCE [LARGE SCALE GENOMIC DNA]</scope>
    <source>
        <strain evidence="2">XZYJ18</strain>
    </source>
</reference>
<accession>A0ABV9DQB2</accession>
<dbReference type="Proteomes" id="UP001595923">
    <property type="component" value="Unassembled WGS sequence"/>
</dbReference>
<comment type="caution">
    <text evidence="1">The sequence shown here is derived from an EMBL/GenBank/DDBJ whole genome shotgun (WGS) entry which is preliminary data.</text>
</comment>
<organism evidence="1 2">
    <name type="scientific">Nocardiopsis mangrovi</name>
    <dbReference type="NCBI Taxonomy" id="1179818"/>
    <lineage>
        <taxon>Bacteria</taxon>
        <taxon>Bacillati</taxon>
        <taxon>Actinomycetota</taxon>
        <taxon>Actinomycetes</taxon>
        <taxon>Streptosporangiales</taxon>
        <taxon>Nocardiopsidaceae</taxon>
        <taxon>Nocardiopsis</taxon>
    </lineage>
</organism>
<sequence>MIELRNGPLDGARIGTDLARLVECFDLGGIDLCLSDFLGPHIRGTATYAPDTTGRWLYRGTALT</sequence>
<dbReference type="RefSeq" id="WP_378571288.1">
    <property type="nucleotide sequence ID" value="NZ_JBHSFQ010000002.1"/>
</dbReference>
<name>A0ABV9DQB2_9ACTN</name>
<gene>
    <name evidence="1" type="ORF">ACFO4E_02955</name>
</gene>
<evidence type="ECO:0000313" key="1">
    <source>
        <dbReference type="EMBL" id="MFC4560812.1"/>
    </source>
</evidence>
<protein>
    <submittedName>
        <fullName evidence="1">Uncharacterized protein</fullName>
    </submittedName>
</protein>
<keyword evidence="2" id="KW-1185">Reference proteome</keyword>
<evidence type="ECO:0000313" key="2">
    <source>
        <dbReference type="Proteomes" id="UP001595923"/>
    </source>
</evidence>